<protein>
    <submittedName>
        <fullName evidence="2">Uncharacterized protein</fullName>
    </submittedName>
</protein>
<dbReference type="RefSeq" id="WP_162306849.1">
    <property type="nucleotide sequence ID" value="NZ_CP042905.2"/>
</dbReference>
<evidence type="ECO:0000256" key="1">
    <source>
        <dbReference type="SAM" id="Phobius"/>
    </source>
</evidence>
<reference evidence="2 3" key="1">
    <citation type="journal article" date="2020" name="Nature">
        <title>Isolation of an archaeon at the prokaryote-eukaryote interface.</title>
        <authorList>
            <person name="Imachi H."/>
            <person name="Nobu M.K."/>
            <person name="Nakahara N."/>
            <person name="Morono Y."/>
            <person name="Ogawara M."/>
            <person name="Takaki Y."/>
            <person name="Takano Y."/>
            <person name="Uematsu K."/>
            <person name="Ikuta T."/>
            <person name="Ito M."/>
            <person name="Matsui Y."/>
            <person name="Miyazaki M."/>
            <person name="Murata K."/>
            <person name="Saito Y."/>
            <person name="Sakai S."/>
            <person name="Song C."/>
            <person name="Tasumi E."/>
            <person name="Yamanaka Y."/>
            <person name="Yamaguchi T."/>
            <person name="Kamagata Y."/>
            <person name="Tamaki H."/>
            <person name="Takai K."/>
        </authorList>
    </citation>
    <scope>NUCLEOTIDE SEQUENCE [LARGE SCALE GENOMIC DNA]</scope>
    <source>
        <strain evidence="2 3">MK-D1</strain>
    </source>
</reference>
<keyword evidence="1" id="KW-0472">Membrane</keyword>
<dbReference type="EMBL" id="CP042905">
    <property type="protein sequence ID" value="QEE18003.1"/>
    <property type="molecule type" value="Genomic_DNA"/>
</dbReference>
<gene>
    <name evidence="2" type="ORF">DSAG12_03841</name>
</gene>
<dbReference type="GeneID" id="43869670"/>
<feature type="transmembrane region" description="Helical" evidence="1">
    <location>
        <begin position="12"/>
        <end position="34"/>
    </location>
</feature>
<evidence type="ECO:0000313" key="2">
    <source>
        <dbReference type="EMBL" id="QEE18003.1"/>
    </source>
</evidence>
<keyword evidence="3" id="KW-1185">Reference proteome</keyword>
<organism evidence="2 3">
    <name type="scientific">Promethearchaeum syntrophicum</name>
    <dbReference type="NCBI Taxonomy" id="2594042"/>
    <lineage>
        <taxon>Archaea</taxon>
        <taxon>Promethearchaeati</taxon>
        <taxon>Promethearchaeota</taxon>
        <taxon>Promethearchaeia</taxon>
        <taxon>Promethearchaeales</taxon>
        <taxon>Promethearchaeaceae</taxon>
        <taxon>Promethearchaeum</taxon>
    </lineage>
</organism>
<sequence length="47" mass="5379">MKELKKTKIIGFFGYIFSFLFHSHPVVIVANAGLPKKKEKKDASEKK</sequence>
<dbReference type="Proteomes" id="UP000321408">
    <property type="component" value="Chromosome"/>
</dbReference>
<name>A0A5B9DGZ2_9ARCH</name>
<accession>A0A5B9DGZ2</accession>
<keyword evidence="1" id="KW-1133">Transmembrane helix</keyword>
<reference evidence="2 3" key="2">
    <citation type="journal article" date="2024" name="Int. J. Syst. Evol. Microbiol.">
        <title>Promethearchaeum syntrophicum gen. nov., sp. nov., an anaerobic, obligately syntrophic archaeon, the first isolate of the lineage 'Asgard' archaea, and proposal of the new archaeal phylum Promethearchaeota phyl. nov. and kingdom Promethearchaeati regn. nov.</title>
        <authorList>
            <person name="Imachi H."/>
            <person name="Nobu M.K."/>
            <person name="Kato S."/>
            <person name="Takaki Y."/>
            <person name="Miyazaki M."/>
            <person name="Miyata M."/>
            <person name="Ogawara M."/>
            <person name="Saito Y."/>
            <person name="Sakai S."/>
            <person name="Tahara Y.O."/>
            <person name="Takano Y."/>
            <person name="Tasumi E."/>
            <person name="Uematsu K."/>
            <person name="Yoshimura T."/>
            <person name="Itoh T."/>
            <person name="Ohkuma M."/>
            <person name="Takai K."/>
        </authorList>
    </citation>
    <scope>NUCLEOTIDE SEQUENCE [LARGE SCALE GENOMIC DNA]</scope>
    <source>
        <strain evidence="2 3">MK-D1</strain>
    </source>
</reference>
<evidence type="ECO:0000313" key="3">
    <source>
        <dbReference type="Proteomes" id="UP000321408"/>
    </source>
</evidence>
<dbReference type="KEGG" id="psyt:DSAG12_03841"/>
<keyword evidence="1" id="KW-0812">Transmembrane</keyword>
<proteinExistence type="predicted"/>
<dbReference type="AlphaFoldDB" id="A0A5B9DGZ2"/>